<keyword evidence="5" id="KW-1185">Reference proteome</keyword>
<dbReference type="PROSITE" id="PS50801">
    <property type="entry name" value="STAS"/>
    <property type="match status" value="1"/>
</dbReference>
<dbReference type="NCBIfam" id="TIGR00377">
    <property type="entry name" value="ant_ant_sig"/>
    <property type="match status" value="1"/>
</dbReference>
<evidence type="ECO:0000259" key="3">
    <source>
        <dbReference type="PROSITE" id="PS50801"/>
    </source>
</evidence>
<proteinExistence type="inferred from homology"/>
<dbReference type="CDD" id="cd07043">
    <property type="entry name" value="STAS_anti-anti-sigma_factors"/>
    <property type="match status" value="1"/>
</dbReference>
<evidence type="ECO:0000256" key="2">
    <source>
        <dbReference type="RuleBase" id="RU003749"/>
    </source>
</evidence>
<feature type="domain" description="STAS" evidence="3">
    <location>
        <begin position="1"/>
        <end position="111"/>
    </location>
</feature>
<dbReference type="InterPro" id="IPR002645">
    <property type="entry name" value="STAS_dom"/>
</dbReference>
<dbReference type="InterPro" id="IPR036513">
    <property type="entry name" value="STAS_dom_sf"/>
</dbReference>
<evidence type="ECO:0000313" key="4">
    <source>
        <dbReference type="EMBL" id="QUW02336.1"/>
    </source>
</evidence>
<gene>
    <name evidence="4" type="ORF">J8C06_08200</name>
</gene>
<dbReference type="Gene3D" id="3.30.750.24">
    <property type="entry name" value="STAS domain"/>
    <property type="match status" value="1"/>
</dbReference>
<dbReference type="Pfam" id="PF01740">
    <property type="entry name" value="STAS"/>
    <property type="match status" value="1"/>
</dbReference>
<protein>
    <recommendedName>
        <fullName evidence="2">Anti-sigma factor antagonist</fullName>
    </recommendedName>
</protein>
<dbReference type="EMBL" id="CP072648">
    <property type="protein sequence ID" value="QUW02336.1"/>
    <property type="molecule type" value="Genomic_DNA"/>
</dbReference>
<dbReference type="PANTHER" id="PTHR33495:SF2">
    <property type="entry name" value="ANTI-SIGMA FACTOR ANTAGONIST TM_1081-RELATED"/>
    <property type="match status" value="1"/>
</dbReference>
<reference evidence="4 5" key="1">
    <citation type="submission" date="2021-03" db="EMBL/GenBank/DDBJ databases">
        <title>Genomic and phenotypic characterization of Chloracidobacterium isolates provides evidence for multiple species.</title>
        <authorList>
            <person name="Saini M.K."/>
            <person name="Costas A.M.G."/>
            <person name="Tank M."/>
            <person name="Bryant D.A."/>
        </authorList>
    </citation>
    <scope>NUCLEOTIDE SEQUENCE [LARGE SCALE GENOMIC DNA]</scope>
    <source>
        <strain evidence="4 5">BV2-C</strain>
    </source>
</reference>
<evidence type="ECO:0000313" key="5">
    <source>
        <dbReference type="Proteomes" id="UP000676506"/>
    </source>
</evidence>
<dbReference type="SUPFAM" id="SSF52091">
    <property type="entry name" value="SpoIIaa-like"/>
    <property type="match status" value="1"/>
</dbReference>
<dbReference type="RefSeq" id="WP_211428226.1">
    <property type="nucleotide sequence ID" value="NZ_CP072648.1"/>
</dbReference>
<sequence>MTIHERTKDGILILELQGSVLLGNGDALLREHVSRLLSQDVRRVVFNLAGVPYVDSSGLGEIVRAMTSIKRAGGSLKLASPTRRLVDILNITKLSSLLETYDTEEAAVASFLSSPTSTQSP</sequence>
<name>A0ABX8B5T7_9BACT</name>
<dbReference type="InterPro" id="IPR003658">
    <property type="entry name" value="Anti-sigma_ant"/>
</dbReference>
<accession>A0ABX8B5T7</accession>
<comment type="similarity">
    <text evidence="1 2">Belongs to the anti-sigma-factor antagonist family.</text>
</comment>
<dbReference type="Proteomes" id="UP000676506">
    <property type="component" value="Chromosome 1"/>
</dbReference>
<evidence type="ECO:0000256" key="1">
    <source>
        <dbReference type="ARBA" id="ARBA00009013"/>
    </source>
</evidence>
<organism evidence="4 5">
    <name type="scientific">Chloracidobacterium validum</name>
    <dbReference type="NCBI Taxonomy" id="2821543"/>
    <lineage>
        <taxon>Bacteria</taxon>
        <taxon>Pseudomonadati</taxon>
        <taxon>Acidobacteriota</taxon>
        <taxon>Terriglobia</taxon>
        <taxon>Terriglobales</taxon>
        <taxon>Acidobacteriaceae</taxon>
        <taxon>Chloracidobacterium</taxon>
    </lineage>
</organism>
<dbReference type="PANTHER" id="PTHR33495">
    <property type="entry name" value="ANTI-SIGMA FACTOR ANTAGONIST TM_1081-RELATED-RELATED"/>
    <property type="match status" value="1"/>
</dbReference>